<organism evidence="2">
    <name type="scientific">marine metagenome</name>
    <dbReference type="NCBI Taxonomy" id="408172"/>
    <lineage>
        <taxon>unclassified sequences</taxon>
        <taxon>metagenomes</taxon>
        <taxon>ecological metagenomes</taxon>
    </lineage>
</organism>
<reference evidence="2" key="1">
    <citation type="submission" date="2018-05" db="EMBL/GenBank/DDBJ databases">
        <authorList>
            <person name="Lanie J.A."/>
            <person name="Ng W.-L."/>
            <person name="Kazmierczak K.M."/>
            <person name="Andrzejewski T.M."/>
            <person name="Davidsen T.M."/>
            <person name="Wayne K.J."/>
            <person name="Tettelin H."/>
            <person name="Glass J.I."/>
            <person name="Rusch D."/>
            <person name="Podicherti R."/>
            <person name="Tsui H.-C.T."/>
            <person name="Winkler M.E."/>
        </authorList>
    </citation>
    <scope>NUCLEOTIDE SEQUENCE</scope>
</reference>
<sequence length="208" mass="24140">CDVIYKVLNTPIVINEHMDNIRPLLPDVRSPLQQNGRANQIYLVQLNQELGEYFINFFDERILFYDNAQVGSTEDVEQIISQHEEDLERRTITIEVTRVVRDTRLSKDIKRQYDYKCQICELSIDTNTEAGKYAEAAHIKPIEKGGDDLKNNIICLCPNHHTMLDYGSISINDDYTLLGTDGQLHTGHRLNKDNLKYHRDNIYNQNSN</sequence>
<dbReference type="Gene3D" id="1.10.30.50">
    <property type="match status" value="1"/>
</dbReference>
<evidence type="ECO:0000313" key="2">
    <source>
        <dbReference type="EMBL" id="SVD79074.1"/>
    </source>
</evidence>
<dbReference type="SMART" id="SM00507">
    <property type="entry name" value="HNHc"/>
    <property type="match status" value="1"/>
</dbReference>
<dbReference type="InterPro" id="IPR003615">
    <property type="entry name" value="HNH_nuc"/>
</dbReference>
<dbReference type="EMBL" id="UINC01173462">
    <property type="protein sequence ID" value="SVD79074.1"/>
    <property type="molecule type" value="Genomic_DNA"/>
</dbReference>
<name>A0A382Y775_9ZZZZ</name>
<dbReference type="Pfam" id="PF13391">
    <property type="entry name" value="HNH_2"/>
    <property type="match status" value="1"/>
</dbReference>
<gene>
    <name evidence="2" type="ORF">METZ01_LOCUS431928</name>
</gene>
<dbReference type="CDD" id="cd00085">
    <property type="entry name" value="HNHc"/>
    <property type="match status" value="1"/>
</dbReference>
<proteinExistence type="predicted"/>
<feature type="non-terminal residue" evidence="2">
    <location>
        <position position="1"/>
    </location>
</feature>
<dbReference type="AlphaFoldDB" id="A0A382Y775"/>
<protein>
    <recommendedName>
        <fullName evidence="1">HNH nuclease domain-containing protein</fullName>
    </recommendedName>
</protein>
<feature type="domain" description="HNH nuclease" evidence="1">
    <location>
        <begin position="105"/>
        <end position="162"/>
    </location>
</feature>
<accession>A0A382Y775</accession>
<evidence type="ECO:0000259" key="1">
    <source>
        <dbReference type="SMART" id="SM00507"/>
    </source>
</evidence>